<feature type="compositionally biased region" description="Basic and acidic residues" evidence="2">
    <location>
        <begin position="1"/>
        <end position="10"/>
    </location>
</feature>
<feature type="compositionally biased region" description="Basic residues" evidence="2">
    <location>
        <begin position="91"/>
        <end position="102"/>
    </location>
</feature>
<evidence type="ECO:0000259" key="4">
    <source>
        <dbReference type="Pfam" id="PF05532"/>
    </source>
</evidence>
<dbReference type="InterPro" id="IPR008462">
    <property type="entry name" value="CsbD"/>
</dbReference>
<keyword evidence="3" id="KW-1133">Transmembrane helix</keyword>
<feature type="compositionally biased region" description="Low complexity" evidence="2">
    <location>
        <begin position="103"/>
        <end position="116"/>
    </location>
</feature>
<dbReference type="Pfam" id="PF05532">
    <property type="entry name" value="CsbD"/>
    <property type="match status" value="1"/>
</dbReference>
<evidence type="ECO:0000256" key="3">
    <source>
        <dbReference type="SAM" id="Phobius"/>
    </source>
</evidence>
<proteinExistence type="inferred from homology"/>
<sequence>MGDISNKAEELTGSAKQTVGEITGDDELRAEGAADKAGAQVKQGVEAVADKAQEAAGEVKQAVSQSADSRVVIAALAGIAVVVALAVRRNRRASRSKKHPVAKKAAAAGIARALTR</sequence>
<dbReference type="SUPFAM" id="SSF69047">
    <property type="entry name" value="Hypothetical protein YjbJ"/>
    <property type="match status" value="1"/>
</dbReference>
<name>A0A6H0S7B1_9MYCO</name>
<keyword evidence="6" id="KW-1185">Reference proteome</keyword>
<keyword evidence="3" id="KW-0812">Transmembrane</keyword>
<dbReference type="AlphaFoldDB" id="A0A6H0S7B1"/>
<comment type="similarity">
    <text evidence="1">Belongs to the UPF0337 (CsbD) family.</text>
</comment>
<dbReference type="InterPro" id="IPR036629">
    <property type="entry name" value="YjbJ_sf"/>
</dbReference>
<dbReference type="EMBL" id="CP038799">
    <property type="protein sequence ID" value="QIV82235.1"/>
    <property type="molecule type" value="Genomic_DNA"/>
</dbReference>
<protein>
    <submittedName>
        <fullName evidence="5">CsbD family protein</fullName>
    </submittedName>
</protein>
<evidence type="ECO:0000256" key="2">
    <source>
        <dbReference type="SAM" id="MobiDB-lite"/>
    </source>
</evidence>
<reference evidence="5 6" key="1">
    <citation type="submission" date="2019-04" db="EMBL/GenBank/DDBJ databases">
        <title>Draft, Whole-Genome Sequence of the Anthracene-degrading Mycobacterium frederiksbergense LB501T, Isolated from a Polycyclic Aromatic Hydrocarbon (PAH)-Contaminated Soil.</title>
        <authorList>
            <person name="Augelletti F."/>
        </authorList>
    </citation>
    <scope>NUCLEOTIDE SEQUENCE [LARGE SCALE GENOMIC DNA]</scope>
    <source>
        <strain evidence="5 6">LB 501T</strain>
    </source>
</reference>
<evidence type="ECO:0000256" key="1">
    <source>
        <dbReference type="ARBA" id="ARBA00009129"/>
    </source>
</evidence>
<evidence type="ECO:0000313" key="6">
    <source>
        <dbReference type="Proteomes" id="UP000501849"/>
    </source>
</evidence>
<organism evidence="5 6">
    <name type="scientific">Mycolicibacterium frederiksbergense</name>
    <dbReference type="NCBI Taxonomy" id="117567"/>
    <lineage>
        <taxon>Bacteria</taxon>
        <taxon>Bacillati</taxon>
        <taxon>Actinomycetota</taxon>
        <taxon>Actinomycetes</taxon>
        <taxon>Mycobacteriales</taxon>
        <taxon>Mycobacteriaceae</taxon>
        <taxon>Mycolicibacterium</taxon>
    </lineage>
</organism>
<accession>A0A6H0S7B1</accession>
<feature type="region of interest" description="Disordered" evidence="2">
    <location>
        <begin position="91"/>
        <end position="116"/>
    </location>
</feature>
<keyword evidence="3" id="KW-0472">Membrane</keyword>
<gene>
    <name evidence="5" type="ORF">EXE63_16115</name>
</gene>
<feature type="domain" description="CsbD-like" evidence="4">
    <location>
        <begin position="4"/>
        <end position="53"/>
    </location>
</feature>
<dbReference type="KEGG" id="mfre:EXE63_16115"/>
<dbReference type="RefSeq" id="WP_168142757.1">
    <property type="nucleotide sequence ID" value="NZ_CBCSDT010000001.1"/>
</dbReference>
<evidence type="ECO:0000313" key="5">
    <source>
        <dbReference type="EMBL" id="QIV82235.1"/>
    </source>
</evidence>
<feature type="transmembrane region" description="Helical" evidence="3">
    <location>
        <begin position="71"/>
        <end position="88"/>
    </location>
</feature>
<dbReference type="Gene3D" id="1.10.1470.10">
    <property type="entry name" value="YjbJ"/>
    <property type="match status" value="1"/>
</dbReference>
<feature type="region of interest" description="Disordered" evidence="2">
    <location>
        <begin position="1"/>
        <end position="22"/>
    </location>
</feature>
<dbReference type="Proteomes" id="UP000501849">
    <property type="component" value="Chromosome"/>
</dbReference>